<proteinExistence type="predicted"/>
<comment type="caution">
    <text evidence="2">The sequence shown here is derived from an EMBL/GenBank/DDBJ whole genome shotgun (WGS) entry which is preliminary data.</text>
</comment>
<reference evidence="2 3" key="1">
    <citation type="submission" date="2016-03" db="EMBL/GenBank/DDBJ databases">
        <title>EvidentialGene: Evidence-directed Construction of Genes on Genomes.</title>
        <authorList>
            <person name="Gilbert D.G."/>
            <person name="Choi J.-H."/>
            <person name="Mockaitis K."/>
            <person name="Colbourne J."/>
            <person name="Pfrender M."/>
        </authorList>
    </citation>
    <scope>NUCLEOTIDE SEQUENCE [LARGE SCALE GENOMIC DNA]</scope>
    <source>
        <strain evidence="2 3">Xinb3</strain>
        <tissue evidence="2">Complete organism</tissue>
    </source>
</reference>
<dbReference type="PANTHER" id="PTHR31701:SF2">
    <property type="entry name" value="ENDOPLASMIC RETICULUM MEMBRANE-ASSOCIATED RNA DEGRADATION PROTEIN"/>
    <property type="match status" value="1"/>
</dbReference>
<accession>A0A164QT66</accession>
<dbReference type="Pfam" id="PF13910">
    <property type="entry name" value="DUF4209"/>
    <property type="match status" value="1"/>
</dbReference>
<dbReference type="STRING" id="35525.A0A164QT66"/>
<evidence type="ECO:0000313" key="2">
    <source>
        <dbReference type="EMBL" id="KZS08036.1"/>
    </source>
</evidence>
<dbReference type="EMBL" id="LRGB01002371">
    <property type="protein sequence ID" value="KZS08036.1"/>
    <property type="molecule type" value="Genomic_DNA"/>
</dbReference>
<dbReference type="PANTHER" id="PTHR31701">
    <property type="entry name" value="ENDOPLASMIC RETICULUM MEMBRANE-ASSOCIATED RNA DEGRADATION PROTEIN"/>
    <property type="match status" value="1"/>
</dbReference>
<dbReference type="OrthoDB" id="49386at2759"/>
<dbReference type="InterPro" id="IPR039635">
    <property type="entry name" value="ERMARD"/>
</dbReference>
<dbReference type="InterPro" id="IPR025209">
    <property type="entry name" value="DUF4209"/>
</dbReference>
<feature type="domain" description="DUF4209" evidence="1">
    <location>
        <begin position="149"/>
        <end position="214"/>
    </location>
</feature>
<evidence type="ECO:0000313" key="3">
    <source>
        <dbReference type="Proteomes" id="UP000076858"/>
    </source>
</evidence>
<sequence>MKEIVGRWCKIAENTSTYLSRRVQDLVLKKGLAETASRDASLKCDTDDLLDISNVSSLLRNAEENLLHPDPTQRNAEWYSQIIEDVAPFLANVRMKMKAMPEEELKGLMKLCAWMHQPKMIDLCFDLLTRKDELALNCHECLLLITAALERALGNLFLHGDRNKKVPSLFRDLLASQELLVILGISQVILLQLLLGSPLSLNLRNLIWHGFVGFLDWDTHGYASVLLFVCASIGRHLDGCLINEIIPRRWATFKQHQQGRKWPKWSEFMEEEMLVEAVSKTRGLPCSRKAIWLRAIKYHQEGSYGRCCALMMPEIEHTLRLIYCAVNECPARALTAESVVHYTTLDVILECGNEDESNKPRVAEFLGNGLFLALLDIFVQTEGPRVRDRFSHGECQLWDIDFQLSRHLLALSAAILWRADEEKVSCAPHYSPDYTPAALFHGELIQTLQAIEHWLCLAIVDVDQPVIDLSAWPAQCLPLISDWLHNWSTSVNQLLINHLEEENSRQISHLVIKTHRCPLSATWRRMMSQIVLGSQRLTAHYNERNSSASSTLSSWSLRSRQRSTHARLDSYMYLFVRAVQLSLLFPIAVSCGGQVIVNHAPTVRRMKRNVTRWADNFASASVNNRWVDLAECARESIQSMEILLASVVVFVLQNSQIRS</sequence>
<evidence type="ECO:0000259" key="1">
    <source>
        <dbReference type="Pfam" id="PF13910"/>
    </source>
</evidence>
<dbReference type="AlphaFoldDB" id="A0A164QT66"/>
<dbReference type="Proteomes" id="UP000076858">
    <property type="component" value="Unassembled WGS sequence"/>
</dbReference>
<gene>
    <name evidence="2" type="ORF">APZ42_028092</name>
</gene>
<protein>
    <submittedName>
        <fullName evidence="2">Putative Endoplasmic reticulum membrane-associated RNA degradation protein</fullName>
    </submittedName>
</protein>
<organism evidence="2 3">
    <name type="scientific">Daphnia magna</name>
    <dbReference type="NCBI Taxonomy" id="35525"/>
    <lineage>
        <taxon>Eukaryota</taxon>
        <taxon>Metazoa</taxon>
        <taxon>Ecdysozoa</taxon>
        <taxon>Arthropoda</taxon>
        <taxon>Crustacea</taxon>
        <taxon>Branchiopoda</taxon>
        <taxon>Diplostraca</taxon>
        <taxon>Cladocera</taxon>
        <taxon>Anomopoda</taxon>
        <taxon>Daphniidae</taxon>
        <taxon>Daphnia</taxon>
    </lineage>
</organism>
<keyword evidence="3" id="KW-1185">Reference proteome</keyword>
<name>A0A164QT66_9CRUS</name>